<keyword evidence="3" id="KW-0804">Transcription</keyword>
<dbReference type="PROSITE" id="PS50090">
    <property type="entry name" value="MYB_LIKE"/>
    <property type="match status" value="1"/>
</dbReference>
<dbReference type="AlphaFoldDB" id="A0A7S3JFE6"/>
<dbReference type="InterPro" id="IPR001005">
    <property type="entry name" value="SANT/Myb"/>
</dbReference>
<evidence type="ECO:0000256" key="1">
    <source>
        <dbReference type="ARBA" id="ARBA00023015"/>
    </source>
</evidence>
<dbReference type="PANTHER" id="PTHR12802">
    <property type="entry name" value="SWI/SNF COMPLEX-RELATED"/>
    <property type="match status" value="1"/>
</dbReference>
<keyword evidence="1" id="KW-0805">Transcription regulation</keyword>
<dbReference type="EMBL" id="HBII01025763">
    <property type="protein sequence ID" value="CAE0351802.1"/>
    <property type="molecule type" value="Transcribed_RNA"/>
</dbReference>
<sequence length="176" mass="19849">MSNIEVDSSDEEYYPSSVRNRYSCPANKHNFSAHANSDKQIAENQSQGSFKKIKKEGQKSKNGKPSQNVNFGRWSDEEHKKFLEAIVIYGRDWKKVQGYVGTRTSTQARSHAQKVLPQGSFVEGVSTLTHSASTGLTKSNCQNTNDATPKFDKTQSIVSEECRSEYAIFKVERMKK</sequence>
<protein>
    <submittedName>
        <fullName evidence="9">Uncharacterized protein</fullName>
    </submittedName>
</protein>
<proteinExistence type="predicted"/>
<evidence type="ECO:0000256" key="3">
    <source>
        <dbReference type="ARBA" id="ARBA00023163"/>
    </source>
</evidence>
<dbReference type="InterPro" id="IPR017884">
    <property type="entry name" value="SANT_dom"/>
</dbReference>
<evidence type="ECO:0000313" key="9">
    <source>
        <dbReference type="EMBL" id="CAE0351802.1"/>
    </source>
</evidence>
<dbReference type="GO" id="GO:0003677">
    <property type="term" value="F:DNA binding"/>
    <property type="evidence" value="ECO:0007669"/>
    <property type="project" value="UniProtKB-KW"/>
</dbReference>
<reference evidence="9" key="1">
    <citation type="submission" date="2021-01" db="EMBL/GenBank/DDBJ databases">
        <authorList>
            <person name="Corre E."/>
            <person name="Pelletier E."/>
            <person name="Niang G."/>
            <person name="Scheremetjew M."/>
            <person name="Finn R."/>
            <person name="Kale V."/>
            <person name="Holt S."/>
            <person name="Cochrane G."/>
            <person name="Meng A."/>
            <person name="Brown T."/>
            <person name="Cohen L."/>
        </authorList>
    </citation>
    <scope>NUCLEOTIDE SEQUENCE</scope>
    <source>
        <strain evidence="9">FSP1.4</strain>
    </source>
</reference>
<feature type="domain" description="HTH myb-type" evidence="8">
    <location>
        <begin position="66"/>
        <end position="120"/>
    </location>
</feature>
<keyword evidence="2" id="KW-0238">DNA-binding</keyword>
<name>A0A7S3JFE6_9SPIT</name>
<dbReference type="PROSITE" id="PS51293">
    <property type="entry name" value="SANT"/>
    <property type="match status" value="1"/>
</dbReference>
<keyword evidence="4" id="KW-0539">Nucleus</keyword>
<feature type="domain" description="SANT" evidence="7">
    <location>
        <begin position="69"/>
        <end position="112"/>
    </location>
</feature>
<evidence type="ECO:0000256" key="4">
    <source>
        <dbReference type="ARBA" id="ARBA00023242"/>
    </source>
</evidence>
<dbReference type="InterPro" id="IPR006447">
    <property type="entry name" value="Myb_dom_plants"/>
</dbReference>
<evidence type="ECO:0000256" key="5">
    <source>
        <dbReference type="SAM" id="MobiDB-lite"/>
    </source>
</evidence>
<feature type="region of interest" description="Disordered" evidence="5">
    <location>
        <begin position="24"/>
        <end position="74"/>
    </location>
</feature>
<evidence type="ECO:0000259" key="8">
    <source>
        <dbReference type="PROSITE" id="PS51294"/>
    </source>
</evidence>
<evidence type="ECO:0000259" key="6">
    <source>
        <dbReference type="PROSITE" id="PS50090"/>
    </source>
</evidence>
<accession>A0A7S3JFE6</accession>
<evidence type="ECO:0000256" key="2">
    <source>
        <dbReference type="ARBA" id="ARBA00023125"/>
    </source>
</evidence>
<dbReference type="CDD" id="cd00167">
    <property type="entry name" value="SANT"/>
    <property type="match status" value="1"/>
</dbReference>
<dbReference type="SMART" id="SM00717">
    <property type="entry name" value="SANT"/>
    <property type="match status" value="1"/>
</dbReference>
<dbReference type="NCBIfam" id="TIGR01557">
    <property type="entry name" value="myb_SHAQKYF"/>
    <property type="match status" value="1"/>
</dbReference>
<gene>
    <name evidence="9" type="ORF">EHAR0213_LOCUS10716</name>
</gene>
<dbReference type="Pfam" id="PF00249">
    <property type="entry name" value="Myb_DNA-binding"/>
    <property type="match status" value="1"/>
</dbReference>
<dbReference type="Gene3D" id="1.10.10.60">
    <property type="entry name" value="Homeodomain-like"/>
    <property type="match status" value="1"/>
</dbReference>
<dbReference type="PROSITE" id="PS51294">
    <property type="entry name" value="HTH_MYB"/>
    <property type="match status" value="1"/>
</dbReference>
<feature type="domain" description="Myb-like" evidence="6">
    <location>
        <begin position="66"/>
        <end position="116"/>
    </location>
</feature>
<dbReference type="SUPFAM" id="SSF46689">
    <property type="entry name" value="Homeodomain-like"/>
    <property type="match status" value="1"/>
</dbReference>
<organism evidence="9">
    <name type="scientific">Euplotes harpa</name>
    <dbReference type="NCBI Taxonomy" id="151035"/>
    <lineage>
        <taxon>Eukaryota</taxon>
        <taxon>Sar</taxon>
        <taxon>Alveolata</taxon>
        <taxon>Ciliophora</taxon>
        <taxon>Intramacronucleata</taxon>
        <taxon>Spirotrichea</taxon>
        <taxon>Hypotrichia</taxon>
        <taxon>Euplotida</taxon>
        <taxon>Euplotidae</taxon>
        <taxon>Euplotes</taxon>
    </lineage>
</organism>
<dbReference type="InterPro" id="IPR009057">
    <property type="entry name" value="Homeodomain-like_sf"/>
</dbReference>
<dbReference type="InterPro" id="IPR017930">
    <property type="entry name" value="Myb_dom"/>
</dbReference>
<evidence type="ECO:0000259" key="7">
    <source>
        <dbReference type="PROSITE" id="PS51293"/>
    </source>
</evidence>